<dbReference type="GO" id="GO:0004930">
    <property type="term" value="F:G protein-coupled receptor activity"/>
    <property type="evidence" value="ECO:0007669"/>
    <property type="project" value="InterPro"/>
</dbReference>
<evidence type="ECO:0000256" key="4">
    <source>
        <dbReference type="ARBA" id="ARBA00022536"/>
    </source>
</evidence>
<feature type="transmembrane region" description="Helical" evidence="13">
    <location>
        <begin position="363"/>
        <end position="382"/>
    </location>
</feature>
<evidence type="ECO:0000256" key="10">
    <source>
        <dbReference type="ARBA" id="ARBA00023157"/>
    </source>
</evidence>
<keyword evidence="4 12" id="KW-0245">EGF-like domain</keyword>
<evidence type="ECO:0000256" key="8">
    <source>
        <dbReference type="ARBA" id="ARBA00022989"/>
    </source>
</evidence>
<dbReference type="InterPro" id="IPR001881">
    <property type="entry name" value="EGF-like_Ca-bd_dom"/>
</dbReference>
<keyword evidence="9 13" id="KW-0472">Membrane</keyword>
<dbReference type="Pfam" id="PF07645">
    <property type="entry name" value="EGF_CA"/>
    <property type="match status" value="3"/>
</dbReference>
<dbReference type="PANTHER" id="PTHR45813:SF4">
    <property type="entry name" value="ADHESION G PROTEIN-COUPLED RECEPTOR F5"/>
    <property type="match status" value="1"/>
</dbReference>
<dbReference type="PROSITE" id="PS01187">
    <property type="entry name" value="EGF_CA"/>
    <property type="match status" value="1"/>
</dbReference>
<keyword evidence="10" id="KW-1015">Disulfide bond</keyword>
<dbReference type="InterPro" id="IPR046338">
    <property type="entry name" value="GAIN_dom_sf"/>
</dbReference>
<dbReference type="GO" id="GO:0007189">
    <property type="term" value="P:adenylate cyclase-activating G protein-coupled receptor signaling pathway"/>
    <property type="evidence" value="ECO:0007669"/>
    <property type="project" value="TreeGrafter"/>
</dbReference>
<evidence type="ECO:0000256" key="1">
    <source>
        <dbReference type="ARBA" id="ARBA00004651"/>
    </source>
</evidence>
<proteinExistence type="inferred from homology"/>
<dbReference type="InterPro" id="IPR000742">
    <property type="entry name" value="EGF"/>
</dbReference>
<dbReference type="PROSITE" id="PS50261">
    <property type="entry name" value="G_PROTEIN_RECEP_F2_4"/>
    <property type="match status" value="1"/>
</dbReference>
<dbReference type="PROSITE" id="PS00010">
    <property type="entry name" value="ASX_HYDROXYL"/>
    <property type="match status" value="3"/>
</dbReference>
<comment type="similarity">
    <text evidence="2">Belongs to the G-protein coupled receptor 2 family. Adhesion G-protein coupled receptor (ADGR) subfamily.</text>
</comment>
<dbReference type="Ensembl" id="ENSSGRT00000051753.1">
    <property type="protein sequence ID" value="ENSSGRP00000048419.1"/>
    <property type="gene ID" value="ENSSGRG00000025808.1"/>
</dbReference>
<dbReference type="InterPro" id="IPR000832">
    <property type="entry name" value="GPCR_2_secretin-like"/>
</dbReference>
<reference evidence="17" key="1">
    <citation type="submission" date="2025-08" db="UniProtKB">
        <authorList>
            <consortium name="Ensembl"/>
        </authorList>
    </citation>
    <scope>IDENTIFICATION</scope>
</reference>
<dbReference type="GO" id="GO:0005509">
    <property type="term" value="F:calcium ion binding"/>
    <property type="evidence" value="ECO:0007669"/>
    <property type="project" value="InterPro"/>
</dbReference>
<evidence type="ECO:0000256" key="6">
    <source>
        <dbReference type="ARBA" id="ARBA00022729"/>
    </source>
</evidence>
<evidence type="ECO:0000256" key="7">
    <source>
        <dbReference type="ARBA" id="ARBA00022737"/>
    </source>
</evidence>
<evidence type="ECO:0000256" key="12">
    <source>
        <dbReference type="PROSITE-ProRule" id="PRU00076"/>
    </source>
</evidence>
<dbReference type="InterPro" id="IPR000203">
    <property type="entry name" value="GPS"/>
</dbReference>
<evidence type="ECO:0000256" key="13">
    <source>
        <dbReference type="SAM" id="Phobius"/>
    </source>
</evidence>
<dbReference type="InterPro" id="IPR049883">
    <property type="entry name" value="NOTCH1_EGF-like"/>
</dbReference>
<feature type="transmembrane region" description="Helical" evidence="13">
    <location>
        <begin position="516"/>
        <end position="535"/>
    </location>
</feature>
<dbReference type="GO" id="GO:0005886">
    <property type="term" value="C:plasma membrane"/>
    <property type="evidence" value="ECO:0007669"/>
    <property type="project" value="UniProtKB-SubCell"/>
</dbReference>
<evidence type="ECO:0000256" key="2">
    <source>
        <dbReference type="ARBA" id="ARBA00007343"/>
    </source>
</evidence>
<dbReference type="SMART" id="SM00179">
    <property type="entry name" value="EGF_CA"/>
    <property type="match status" value="3"/>
</dbReference>
<feature type="domain" description="GAIN-B" evidence="15">
    <location>
        <begin position="169"/>
        <end position="323"/>
    </location>
</feature>
<feature type="transmembrane region" description="Helical" evidence="13">
    <location>
        <begin position="427"/>
        <end position="451"/>
    </location>
</feature>
<feature type="transmembrane region" description="Helical" evidence="13">
    <location>
        <begin position="471"/>
        <end position="495"/>
    </location>
</feature>
<dbReference type="Gene3D" id="2.10.25.10">
    <property type="entry name" value="Laminin"/>
    <property type="match status" value="3"/>
</dbReference>
<evidence type="ECO:0000256" key="9">
    <source>
        <dbReference type="ARBA" id="ARBA00023136"/>
    </source>
</evidence>
<dbReference type="FunFam" id="2.10.25.10:FF:000038">
    <property type="entry name" value="Fibrillin 2"/>
    <property type="match status" value="1"/>
</dbReference>
<evidence type="ECO:0000313" key="18">
    <source>
        <dbReference type="Proteomes" id="UP000472262"/>
    </source>
</evidence>
<dbReference type="SMART" id="SM00181">
    <property type="entry name" value="EGF"/>
    <property type="match status" value="3"/>
</dbReference>
<evidence type="ECO:0000313" key="17">
    <source>
        <dbReference type="Ensembl" id="ENSSGRP00000048419.1"/>
    </source>
</evidence>
<keyword evidence="11" id="KW-0325">Glycoprotein</keyword>
<dbReference type="GO" id="GO:0030855">
    <property type="term" value="P:epithelial cell differentiation"/>
    <property type="evidence" value="ECO:0007669"/>
    <property type="project" value="UniProtKB-ARBA"/>
</dbReference>
<keyword evidence="7" id="KW-0677">Repeat</keyword>
<dbReference type="InterPro" id="IPR009030">
    <property type="entry name" value="Growth_fac_rcpt_cys_sf"/>
</dbReference>
<protein>
    <submittedName>
        <fullName evidence="17">Uncharacterized protein</fullName>
    </submittedName>
</protein>
<keyword evidence="3" id="KW-1003">Cell membrane</keyword>
<keyword evidence="6" id="KW-0732">Signal</keyword>
<evidence type="ECO:0000259" key="15">
    <source>
        <dbReference type="PROSITE" id="PS50221"/>
    </source>
</evidence>
<evidence type="ECO:0000259" key="14">
    <source>
        <dbReference type="PROSITE" id="PS50026"/>
    </source>
</evidence>
<feature type="domain" description="EGF-like" evidence="14">
    <location>
        <begin position="115"/>
        <end position="153"/>
    </location>
</feature>
<accession>A0A672NCZ0</accession>
<dbReference type="Gene3D" id="1.20.1070.10">
    <property type="entry name" value="Rhodopsin 7-helix transmembrane proteins"/>
    <property type="match status" value="1"/>
</dbReference>
<feature type="transmembrane region" description="Helical" evidence="13">
    <location>
        <begin position="326"/>
        <end position="351"/>
    </location>
</feature>
<dbReference type="SMART" id="SM00303">
    <property type="entry name" value="GPS"/>
    <property type="match status" value="1"/>
</dbReference>
<dbReference type="Pfam" id="PF01825">
    <property type="entry name" value="GPS"/>
    <property type="match status" value="1"/>
</dbReference>
<dbReference type="CDD" id="cd00054">
    <property type="entry name" value="EGF_CA"/>
    <property type="match status" value="3"/>
</dbReference>
<dbReference type="InterPro" id="IPR017981">
    <property type="entry name" value="GPCR_2-like_7TM"/>
</dbReference>
<name>A0A672NCZ0_SINGR</name>
<evidence type="ECO:0000256" key="5">
    <source>
        <dbReference type="ARBA" id="ARBA00022692"/>
    </source>
</evidence>
<evidence type="ECO:0000256" key="11">
    <source>
        <dbReference type="ARBA" id="ARBA00023180"/>
    </source>
</evidence>
<dbReference type="GO" id="GO:0007166">
    <property type="term" value="P:cell surface receptor signaling pathway"/>
    <property type="evidence" value="ECO:0007669"/>
    <property type="project" value="InterPro"/>
</dbReference>
<dbReference type="InterPro" id="IPR018097">
    <property type="entry name" value="EGF_Ca-bd_CS"/>
</dbReference>
<feature type="domain" description="G-protein coupled receptors family 2 profile 2" evidence="16">
    <location>
        <begin position="327"/>
        <end position="558"/>
    </location>
</feature>
<sequence>MFYGCSQTGHFNLISSHVFISCFISDINECLNSSLVCGPNANCSNYNGNYSCSCLKGYNITNMNETINNINECLFSSSVCGPNSNCTNQLGSYSCSCSDGFTMNETINNSNPCKDINECQFSPSVCAPNAKCTNEMGSFNCSCLDGFTATNSNLPISINNTCTGTFYIQIFFAINETSIQLNRTTIKNSFNITSALPNSATEIVVPQVPQETTITIIIFTTLDKVLPSQGTNDSRKSDVRINGDVVVVKVNETLNNISFTFDITNQSLGNPQCVFWNFNLSNWDSTGCEVKPYISKGNETGKITCECNHTTSFSILMSPFSIDHKALAYITYIGVAISMASLIICLIIETIVWKSVTRNDTSYIRHVSIVNIAVSLLIANILGRCSPVVFFMHFFYLALFFWMLMSALLLFYRTVMVLSQMSRAKMMVIAFIVSYGAPLLIAAITVASTAGPQNYISKRNACWLNWLESKALLAFVIPALTIVAINLVVLIVVLYKMLRRGVGATTQPDEKHALVVIARCVAILTPIFGLTWGFGIGTMVSQDLSIHGFFILVLSKAT</sequence>
<evidence type="ECO:0000256" key="3">
    <source>
        <dbReference type="ARBA" id="ARBA00022475"/>
    </source>
</evidence>
<dbReference type="FunFam" id="1.20.1070.10:FF:000058">
    <property type="entry name" value="Adhesion G protein-coupled receptor F5"/>
    <property type="match status" value="1"/>
</dbReference>
<dbReference type="Pfam" id="PF00002">
    <property type="entry name" value="7tm_2"/>
    <property type="match status" value="1"/>
</dbReference>
<keyword evidence="5 13" id="KW-0812">Transmembrane</keyword>
<dbReference type="SUPFAM" id="SSF57184">
    <property type="entry name" value="Growth factor receptor domain"/>
    <property type="match status" value="1"/>
</dbReference>
<dbReference type="PANTHER" id="PTHR45813">
    <property type="entry name" value="IG-LIKE DOMAIN-CONTAINING PROTEIN"/>
    <property type="match status" value="1"/>
</dbReference>
<dbReference type="PROSITE" id="PS50026">
    <property type="entry name" value="EGF_3"/>
    <property type="match status" value="3"/>
</dbReference>
<evidence type="ECO:0000259" key="16">
    <source>
        <dbReference type="PROSITE" id="PS50261"/>
    </source>
</evidence>
<keyword evidence="18" id="KW-1185">Reference proteome</keyword>
<dbReference type="InterPro" id="IPR051587">
    <property type="entry name" value="Adhesion_GPCR"/>
</dbReference>
<comment type="caution">
    <text evidence="12">Lacks conserved residue(s) required for the propagation of feature annotation.</text>
</comment>
<feature type="domain" description="EGF-like" evidence="14">
    <location>
        <begin position="26"/>
        <end position="64"/>
    </location>
</feature>
<feature type="transmembrane region" description="Helical" evidence="13">
    <location>
        <begin position="394"/>
        <end position="415"/>
    </location>
</feature>
<dbReference type="Gene3D" id="2.60.220.50">
    <property type="match status" value="1"/>
</dbReference>
<dbReference type="Proteomes" id="UP000472262">
    <property type="component" value="Unassembled WGS sequence"/>
</dbReference>
<dbReference type="AlphaFoldDB" id="A0A672NCZ0"/>
<dbReference type="InterPro" id="IPR057244">
    <property type="entry name" value="GAIN_B"/>
</dbReference>
<dbReference type="InterPro" id="IPR000152">
    <property type="entry name" value="EGF-type_Asp/Asn_hydroxyl_site"/>
</dbReference>
<keyword evidence="8 13" id="KW-1133">Transmembrane helix</keyword>
<organism evidence="17 18">
    <name type="scientific">Sinocyclocheilus grahami</name>
    <name type="common">Dianchi golden-line fish</name>
    <name type="synonym">Barbus grahami</name>
    <dbReference type="NCBI Taxonomy" id="75366"/>
    <lineage>
        <taxon>Eukaryota</taxon>
        <taxon>Metazoa</taxon>
        <taxon>Chordata</taxon>
        <taxon>Craniata</taxon>
        <taxon>Vertebrata</taxon>
        <taxon>Euteleostomi</taxon>
        <taxon>Actinopterygii</taxon>
        <taxon>Neopterygii</taxon>
        <taxon>Teleostei</taxon>
        <taxon>Ostariophysi</taxon>
        <taxon>Cypriniformes</taxon>
        <taxon>Cyprinidae</taxon>
        <taxon>Cyprininae</taxon>
        <taxon>Sinocyclocheilus</taxon>
    </lineage>
</organism>
<comment type="subcellular location">
    <subcellularLocation>
        <location evidence="1">Cell membrane</location>
        <topology evidence="1">Multi-pass membrane protein</topology>
    </subcellularLocation>
</comment>
<dbReference type="PROSITE" id="PS50221">
    <property type="entry name" value="GAIN_B"/>
    <property type="match status" value="1"/>
</dbReference>
<feature type="domain" description="EGF-like" evidence="14">
    <location>
        <begin position="69"/>
        <end position="107"/>
    </location>
</feature>
<reference evidence="17" key="2">
    <citation type="submission" date="2025-09" db="UniProtKB">
        <authorList>
            <consortium name="Ensembl"/>
        </authorList>
    </citation>
    <scope>IDENTIFICATION</scope>
</reference>